<dbReference type="InterPro" id="IPR050109">
    <property type="entry name" value="HTH-type_TetR-like_transc_reg"/>
</dbReference>
<evidence type="ECO:0000259" key="6">
    <source>
        <dbReference type="PROSITE" id="PS50977"/>
    </source>
</evidence>
<dbReference type="Gene3D" id="1.10.357.10">
    <property type="entry name" value="Tetracycline Repressor, domain 2"/>
    <property type="match status" value="1"/>
</dbReference>
<evidence type="ECO:0000256" key="2">
    <source>
        <dbReference type="ARBA" id="ARBA00023125"/>
    </source>
</evidence>
<dbReference type="PANTHER" id="PTHR30055:SF234">
    <property type="entry name" value="HTH-TYPE TRANSCRIPTIONAL REGULATOR BETI"/>
    <property type="match status" value="1"/>
</dbReference>
<dbReference type="PROSITE" id="PS50977">
    <property type="entry name" value="HTH_TETR_2"/>
    <property type="match status" value="1"/>
</dbReference>
<gene>
    <name evidence="7" type="ORF">GCM10010269_65610</name>
</gene>
<dbReference type="PRINTS" id="PR00455">
    <property type="entry name" value="HTHTETR"/>
</dbReference>
<dbReference type="SUPFAM" id="SSF46689">
    <property type="entry name" value="Homeodomain-like"/>
    <property type="match status" value="1"/>
</dbReference>
<keyword evidence="1" id="KW-0805">Transcription regulation</keyword>
<evidence type="ECO:0000313" key="8">
    <source>
        <dbReference type="Proteomes" id="UP000606194"/>
    </source>
</evidence>
<reference evidence="7" key="1">
    <citation type="journal article" date="2014" name="Int. J. Syst. Evol. Microbiol.">
        <title>Complete genome sequence of Corynebacterium casei LMG S-19264T (=DSM 44701T), isolated from a smear-ripened cheese.</title>
        <authorList>
            <consortium name="US DOE Joint Genome Institute (JGI-PGF)"/>
            <person name="Walter F."/>
            <person name="Albersmeier A."/>
            <person name="Kalinowski J."/>
            <person name="Ruckert C."/>
        </authorList>
    </citation>
    <scope>NUCLEOTIDE SEQUENCE</scope>
    <source>
        <strain evidence="7">JCM 4386</strain>
    </source>
</reference>
<keyword evidence="2 4" id="KW-0238">DNA-binding</keyword>
<keyword evidence="8" id="KW-1185">Reference proteome</keyword>
<evidence type="ECO:0000313" key="7">
    <source>
        <dbReference type="EMBL" id="GGS17431.1"/>
    </source>
</evidence>
<feature type="DNA-binding region" description="H-T-H motif" evidence="4">
    <location>
        <begin position="48"/>
        <end position="67"/>
    </location>
</feature>
<evidence type="ECO:0000256" key="3">
    <source>
        <dbReference type="ARBA" id="ARBA00023163"/>
    </source>
</evidence>
<dbReference type="GO" id="GO:0000976">
    <property type="term" value="F:transcription cis-regulatory region binding"/>
    <property type="evidence" value="ECO:0007669"/>
    <property type="project" value="TreeGrafter"/>
</dbReference>
<dbReference type="AlphaFoldDB" id="A0A918G435"/>
<comment type="caution">
    <text evidence="7">The sequence shown here is derived from an EMBL/GenBank/DDBJ whole genome shotgun (WGS) entry which is preliminary data.</text>
</comment>
<feature type="domain" description="HTH tetR-type" evidence="6">
    <location>
        <begin position="25"/>
        <end position="85"/>
    </location>
</feature>
<dbReference type="GO" id="GO:0003700">
    <property type="term" value="F:DNA-binding transcription factor activity"/>
    <property type="evidence" value="ECO:0007669"/>
    <property type="project" value="TreeGrafter"/>
</dbReference>
<dbReference type="EMBL" id="BMTL01000034">
    <property type="protein sequence ID" value="GGS17431.1"/>
    <property type="molecule type" value="Genomic_DNA"/>
</dbReference>
<reference evidence="7" key="2">
    <citation type="submission" date="2020-09" db="EMBL/GenBank/DDBJ databases">
        <authorList>
            <person name="Sun Q."/>
            <person name="Ohkuma M."/>
        </authorList>
    </citation>
    <scope>NUCLEOTIDE SEQUENCE</scope>
    <source>
        <strain evidence="7">JCM 4386</strain>
    </source>
</reference>
<evidence type="ECO:0000256" key="1">
    <source>
        <dbReference type="ARBA" id="ARBA00023015"/>
    </source>
</evidence>
<name>A0A918G435_9ACTN</name>
<evidence type="ECO:0000256" key="4">
    <source>
        <dbReference type="PROSITE-ProRule" id="PRU00335"/>
    </source>
</evidence>
<dbReference type="InterPro" id="IPR001647">
    <property type="entry name" value="HTH_TetR"/>
</dbReference>
<dbReference type="PANTHER" id="PTHR30055">
    <property type="entry name" value="HTH-TYPE TRANSCRIPTIONAL REGULATOR RUTR"/>
    <property type="match status" value="1"/>
</dbReference>
<evidence type="ECO:0000256" key="5">
    <source>
        <dbReference type="SAM" id="MobiDB-lite"/>
    </source>
</evidence>
<keyword evidence="3" id="KW-0804">Transcription</keyword>
<dbReference type="Proteomes" id="UP000606194">
    <property type="component" value="Unassembled WGS sequence"/>
</dbReference>
<dbReference type="Pfam" id="PF00440">
    <property type="entry name" value="TetR_N"/>
    <property type="match status" value="1"/>
</dbReference>
<feature type="region of interest" description="Disordered" evidence="5">
    <location>
        <begin position="1"/>
        <end position="22"/>
    </location>
</feature>
<organism evidence="7 8">
    <name type="scientific">Streptomyces humidus</name>
    <dbReference type="NCBI Taxonomy" id="52259"/>
    <lineage>
        <taxon>Bacteria</taxon>
        <taxon>Bacillati</taxon>
        <taxon>Actinomycetota</taxon>
        <taxon>Actinomycetes</taxon>
        <taxon>Kitasatosporales</taxon>
        <taxon>Streptomycetaceae</taxon>
        <taxon>Streptomyces</taxon>
    </lineage>
</organism>
<accession>A0A918G435</accession>
<proteinExistence type="predicted"/>
<sequence length="214" mass="23034">MPPEHLTPGILDTMTTSGTRAAHRPSRKQWVIDAATELFATQPPDEVTVADIAARAEMTSAAVYYHFSSKDQVLAEGMRVFAAALREQLQALTQTHEPGSDIGAAITSLLAWLGEHRSAATVFFVSSAGMSQDAEALRQESRTELLDELVRLIRKARGPVSDAEAAVIGLGLLALLETAAISQVRGDDVYRSLGHRSFVREVGNLAERIADPAT</sequence>
<protein>
    <recommendedName>
        <fullName evidence="6">HTH tetR-type domain-containing protein</fullName>
    </recommendedName>
</protein>
<dbReference type="InterPro" id="IPR009057">
    <property type="entry name" value="Homeodomain-like_sf"/>
</dbReference>